<dbReference type="GO" id="GO:0016567">
    <property type="term" value="P:protein ubiquitination"/>
    <property type="evidence" value="ECO:0007669"/>
    <property type="project" value="TreeGrafter"/>
</dbReference>
<feature type="domain" description="RING-CH-type" evidence="6">
    <location>
        <begin position="4"/>
        <end position="67"/>
    </location>
</feature>
<dbReference type="InterPro" id="IPR033275">
    <property type="entry name" value="MARCH-like"/>
</dbReference>
<dbReference type="GO" id="GO:0004842">
    <property type="term" value="F:ubiquitin-protein transferase activity"/>
    <property type="evidence" value="ECO:0007669"/>
    <property type="project" value="TreeGrafter"/>
</dbReference>
<keyword evidence="3" id="KW-0862">Zinc</keyword>
<dbReference type="PROSITE" id="PS51292">
    <property type="entry name" value="ZF_RING_CH"/>
    <property type="match status" value="1"/>
</dbReference>
<keyword evidence="1" id="KW-0479">Metal-binding</keyword>
<dbReference type="GO" id="GO:0008270">
    <property type="term" value="F:zinc ion binding"/>
    <property type="evidence" value="ECO:0007669"/>
    <property type="project" value="UniProtKB-KW"/>
</dbReference>
<feature type="transmembrane region" description="Helical" evidence="5">
    <location>
        <begin position="227"/>
        <end position="251"/>
    </location>
</feature>
<evidence type="ECO:0000256" key="2">
    <source>
        <dbReference type="ARBA" id="ARBA00022771"/>
    </source>
</evidence>
<name>A0A9W6EWG3_9CHLO</name>
<evidence type="ECO:0000256" key="1">
    <source>
        <dbReference type="ARBA" id="ARBA00022723"/>
    </source>
</evidence>
<proteinExistence type="predicted"/>
<dbReference type="InterPro" id="IPR013083">
    <property type="entry name" value="Znf_RING/FYVE/PHD"/>
</dbReference>
<evidence type="ECO:0000259" key="6">
    <source>
        <dbReference type="PROSITE" id="PS51292"/>
    </source>
</evidence>
<keyword evidence="5" id="KW-0812">Transmembrane</keyword>
<feature type="region of interest" description="Disordered" evidence="4">
    <location>
        <begin position="80"/>
        <end position="117"/>
    </location>
</feature>
<keyword evidence="5" id="KW-0472">Membrane</keyword>
<accession>A0A9W6EWG3</accession>
<keyword evidence="5" id="KW-1133">Transmembrane helix</keyword>
<keyword evidence="2" id="KW-0863">Zinc-finger</keyword>
<dbReference type="AlphaFoldDB" id="A0A9W6EWG3"/>
<evidence type="ECO:0000256" key="3">
    <source>
        <dbReference type="ARBA" id="ARBA00022833"/>
    </source>
</evidence>
<dbReference type="GO" id="GO:0016020">
    <property type="term" value="C:membrane"/>
    <property type="evidence" value="ECO:0007669"/>
    <property type="project" value="TreeGrafter"/>
</dbReference>
<organism evidence="7 8">
    <name type="scientific">Pleodorina starrii</name>
    <dbReference type="NCBI Taxonomy" id="330485"/>
    <lineage>
        <taxon>Eukaryota</taxon>
        <taxon>Viridiplantae</taxon>
        <taxon>Chlorophyta</taxon>
        <taxon>core chlorophytes</taxon>
        <taxon>Chlorophyceae</taxon>
        <taxon>CS clade</taxon>
        <taxon>Chlamydomonadales</taxon>
        <taxon>Volvocaceae</taxon>
        <taxon>Pleodorina</taxon>
    </lineage>
</organism>
<evidence type="ECO:0000313" key="8">
    <source>
        <dbReference type="Proteomes" id="UP001165080"/>
    </source>
</evidence>
<evidence type="ECO:0000313" key="7">
    <source>
        <dbReference type="EMBL" id="GLC47862.1"/>
    </source>
</evidence>
<comment type="caution">
    <text evidence="7">The sequence shown here is derived from an EMBL/GenBank/DDBJ whole genome shotgun (WGS) entry which is preliminary data.</text>
</comment>
<reference evidence="7 8" key="1">
    <citation type="journal article" date="2023" name="Commun. Biol.">
        <title>Reorganization of the ancestral sex-determining regions during the evolution of trioecy in Pleodorina starrii.</title>
        <authorList>
            <person name="Takahashi K."/>
            <person name="Suzuki S."/>
            <person name="Kawai-Toyooka H."/>
            <person name="Yamamoto K."/>
            <person name="Hamaji T."/>
            <person name="Ootsuki R."/>
            <person name="Yamaguchi H."/>
            <person name="Kawachi M."/>
            <person name="Higashiyama T."/>
            <person name="Nozaki H."/>
        </authorList>
    </citation>
    <scope>NUCLEOTIDE SEQUENCE [LARGE SCALE GENOMIC DNA]</scope>
    <source>
        <strain evidence="7 8">NIES-4479</strain>
    </source>
</reference>
<dbReference type="PANTHER" id="PTHR23012">
    <property type="entry name" value="RING/FYVE/PHD ZINC FINGER DOMAIN-CONTAINING"/>
    <property type="match status" value="1"/>
</dbReference>
<gene>
    <name evidence="7" type="primary">PLEST000558</name>
    <name evidence="7" type="ORF">PLESTB_000033600</name>
</gene>
<feature type="compositionally biased region" description="Pro residues" evidence="4">
    <location>
        <begin position="100"/>
        <end position="111"/>
    </location>
</feature>
<dbReference type="PANTHER" id="PTHR23012:SF215">
    <property type="entry name" value="RING_FYVE_PHD ZINC FINGER SUPERFAMILY PROTEIN"/>
    <property type="match status" value="1"/>
</dbReference>
<dbReference type="SMART" id="SM00744">
    <property type="entry name" value="RINGv"/>
    <property type="match status" value="1"/>
</dbReference>
<dbReference type="InterPro" id="IPR011016">
    <property type="entry name" value="Znf_RING-CH"/>
</dbReference>
<dbReference type="Gene3D" id="3.30.40.10">
    <property type="entry name" value="Zinc/RING finger domain, C3HC4 (zinc finger)"/>
    <property type="match status" value="1"/>
</dbReference>
<sequence>MDDKHASEIGQCRICLDECPVGQLLTQPCGCTGTLRHVHPECLQAWAAARGPAAAQCEVCMQPLALDFRKAAGARGVLLGRTGAAPGPDSHRRGSYYPPYSLPPPPPPPPAGHGWPRASTLELFGGRGIYGHVYGDEYGGGGGTGGGGGGEVRSLARLLGIGPLQVHHQALLLTRAGLEPTGGGGGGAAAARTTQSSAAAAAALVGSGGGGSGGGGGSALSSCCWVLLAYAVIIGLLVSAMYAYAITLAVLSYDRP</sequence>
<dbReference type="EMBL" id="BRXU01000001">
    <property type="protein sequence ID" value="GLC47862.1"/>
    <property type="molecule type" value="Genomic_DNA"/>
</dbReference>
<dbReference type="OrthoDB" id="264354at2759"/>
<dbReference type="Pfam" id="PF12906">
    <property type="entry name" value="RINGv"/>
    <property type="match status" value="1"/>
</dbReference>
<dbReference type="Proteomes" id="UP001165080">
    <property type="component" value="Unassembled WGS sequence"/>
</dbReference>
<dbReference type="SUPFAM" id="SSF57850">
    <property type="entry name" value="RING/U-box"/>
    <property type="match status" value="1"/>
</dbReference>
<protein>
    <submittedName>
        <fullName evidence="7">E3 ubiquitin-protein ligase march10</fullName>
    </submittedName>
</protein>
<keyword evidence="8" id="KW-1185">Reference proteome</keyword>
<evidence type="ECO:0000256" key="4">
    <source>
        <dbReference type="SAM" id="MobiDB-lite"/>
    </source>
</evidence>
<evidence type="ECO:0000256" key="5">
    <source>
        <dbReference type="SAM" id="Phobius"/>
    </source>
</evidence>